<evidence type="ECO:0000256" key="1">
    <source>
        <dbReference type="ARBA" id="ARBA00022460"/>
    </source>
</evidence>
<dbReference type="GO" id="GO:0062129">
    <property type="term" value="C:chitin-based extracellular matrix"/>
    <property type="evidence" value="ECO:0007669"/>
    <property type="project" value="TreeGrafter"/>
</dbReference>
<keyword evidence="1" id="KW-0193">Cuticle</keyword>
<dbReference type="Pfam" id="PF00379">
    <property type="entry name" value="Chitin_bind_4"/>
    <property type="match status" value="1"/>
</dbReference>
<evidence type="ECO:0000256" key="2">
    <source>
        <dbReference type="SAM" id="MobiDB-lite"/>
    </source>
</evidence>
<feature type="chain" id="PRO_5008900181" evidence="3">
    <location>
        <begin position="26"/>
        <end position="205"/>
    </location>
</feature>
<dbReference type="PRINTS" id="PR00947">
    <property type="entry name" value="CUTICLE"/>
</dbReference>
<name>A0A1D1YGJ4_9ARAE</name>
<dbReference type="EMBL" id="GDJX01014183">
    <property type="protein sequence ID" value="JAT53753.1"/>
    <property type="molecule type" value="Transcribed_RNA"/>
</dbReference>
<feature type="region of interest" description="Disordered" evidence="2">
    <location>
        <begin position="186"/>
        <end position="205"/>
    </location>
</feature>
<organism evidence="4">
    <name type="scientific">Anthurium amnicola</name>
    <dbReference type="NCBI Taxonomy" id="1678845"/>
    <lineage>
        <taxon>Eukaryota</taxon>
        <taxon>Viridiplantae</taxon>
        <taxon>Streptophyta</taxon>
        <taxon>Embryophyta</taxon>
        <taxon>Tracheophyta</taxon>
        <taxon>Spermatophyta</taxon>
        <taxon>Magnoliopsida</taxon>
        <taxon>Liliopsida</taxon>
        <taxon>Araceae</taxon>
        <taxon>Pothoideae</taxon>
        <taxon>Potheae</taxon>
        <taxon>Anthurium</taxon>
    </lineage>
</organism>
<accession>A0A1D1YGJ4</accession>
<dbReference type="AlphaFoldDB" id="A0A1D1YGJ4"/>
<proteinExistence type="predicted"/>
<feature type="compositionally biased region" description="Low complexity" evidence="2">
    <location>
        <begin position="188"/>
        <end position="205"/>
    </location>
</feature>
<feature type="signal peptide" evidence="3">
    <location>
        <begin position="1"/>
        <end position="25"/>
    </location>
</feature>
<evidence type="ECO:0000256" key="3">
    <source>
        <dbReference type="SAM" id="SignalP"/>
    </source>
</evidence>
<dbReference type="PANTHER" id="PTHR10380">
    <property type="entry name" value="CUTICLE PROTEIN"/>
    <property type="match status" value="1"/>
</dbReference>
<dbReference type="PROSITE" id="PS51155">
    <property type="entry name" value="CHIT_BIND_RR_2"/>
    <property type="match status" value="1"/>
</dbReference>
<protein>
    <submittedName>
        <fullName evidence="4">Larval cuticle protein 1</fullName>
    </submittedName>
</protein>
<evidence type="ECO:0000313" key="4">
    <source>
        <dbReference type="EMBL" id="JAT53753.1"/>
    </source>
</evidence>
<reference evidence="4" key="1">
    <citation type="submission" date="2015-07" db="EMBL/GenBank/DDBJ databases">
        <title>Transcriptome Assembly of Anthurium amnicola.</title>
        <authorList>
            <person name="Suzuki J."/>
        </authorList>
    </citation>
    <scope>NUCLEOTIDE SEQUENCE</scope>
</reference>
<dbReference type="InterPro" id="IPR000618">
    <property type="entry name" value="Insect_cuticle"/>
</dbReference>
<sequence>DLPGRRVAANMKSLVLAALLAVASAAPQFNYSPAQKTAYKQQQYDEPVVQQKAAVSQYVQPSKPVLPPIAITSFERNVQPAGDYQFSYGTEHGINIQEDAKIKEIRDEKNEPHHVPAVTGSYSYVGDDGQTYTVNYIADEFGFRASGAHLPNPPAVPAAIAQAVKTLPPLPKDEPAPAQQVLRQPAFQQYQQQQNQQRYQQYKQF</sequence>
<dbReference type="PANTHER" id="PTHR10380:SF173">
    <property type="entry name" value="CUTICULAR PROTEIN 47EF, ISOFORM C-RELATED"/>
    <property type="match status" value="1"/>
</dbReference>
<dbReference type="PROSITE" id="PS00233">
    <property type="entry name" value="CHIT_BIND_RR_1"/>
    <property type="match status" value="1"/>
</dbReference>
<dbReference type="InterPro" id="IPR050468">
    <property type="entry name" value="Cuticle_Struct_Prot"/>
</dbReference>
<gene>
    <name evidence="4" type="primary">LCP1_1</name>
    <name evidence="4" type="ORF">g.64521</name>
</gene>
<keyword evidence="3" id="KW-0732">Signal</keyword>
<feature type="non-terminal residue" evidence="4">
    <location>
        <position position="1"/>
    </location>
</feature>
<dbReference type="InterPro" id="IPR031311">
    <property type="entry name" value="CHIT_BIND_RR_consensus"/>
</dbReference>